<dbReference type="Gene3D" id="2.40.10.10">
    <property type="entry name" value="Trypsin-like serine proteases"/>
    <property type="match status" value="1"/>
</dbReference>
<comment type="caution">
    <text evidence="2">The sequence shown here is derived from an EMBL/GenBank/DDBJ whole genome shotgun (WGS) entry which is preliminary data.</text>
</comment>
<dbReference type="PROSITE" id="PS50240">
    <property type="entry name" value="TRYPSIN_DOM"/>
    <property type="match status" value="1"/>
</dbReference>
<name>A0A8S9XU05_APOLU</name>
<feature type="domain" description="Peptidase S1" evidence="1">
    <location>
        <begin position="24"/>
        <end position="339"/>
    </location>
</feature>
<dbReference type="InterPro" id="IPR043504">
    <property type="entry name" value="Peptidase_S1_PA_chymotrypsin"/>
</dbReference>
<evidence type="ECO:0000313" key="3">
    <source>
        <dbReference type="Proteomes" id="UP000466442"/>
    </source>
</evidence>
<evidence type="ECO:0000259" key="1">
    <source>
        <dbReference type="PROSITE" id="PS50240"/>
    </source>
</evidence>
<keyword evidence="3" id="KW-1185">Reference proteome</keyword>
<evidence type="ECO:0000313" key="2">
    <source>
        <dbReference type="EMBL" id="KAF6212417.1"/>
    </source>
</evidence>
<dbReference type="InterPro" id="IPR009003">
    <property type="entry name" value="Peptidase_S1_PA"/>
</dbReference>
<reference evidence="2" key="1">
    <citation type="journal article" date="2021" name="Mol. Ecol. Resour.">
        <title>Apolygus lucorum genome provides insights into omnivorousness and mesophyll feeding.</title>
        <authorList>
            <person name="Liu Y."/>
            <person name="Liu H."/>
            <person name="Wang H."/>
            <person name="Huang T."/>
            <person name="Liu B."/>
            <person name="Yang B."/>
            <person name="Yin L."/>
            <person name="Li B."/>
            <person name="Zhang Y."/>
            <person name="Zhang S."/>
            <person name="Jiang F."/>
            <person name="Zhang X."/>
            <person name="Ren Y."/>
            <person name="Wang B."/>
            <person name="Wang S."/>
            <person name="Lu Y."/>
            <person name="Wu K."/>
            <person name="Fan W."/>
            <person name="Wang G."/>
        </authorList>
    </citation>
    <scope>NUCLEOTIDE SEQUENCE</scope>
    <source>
        <strain evidence="2">12Hb</strain>
    </source>
</reference>
<sequence length="339" mass="38259">MWMLISSGADGSPRRGRFEKTRLLMGGPATTVNFPYVCSVLCCGDKYHIAVSMCTIIAKGWAVASMSNMAFELKYDGEETTFYKLYKELRVVAGADALIPGAELDLHETISKNVQTVKVKNVHVIRNNKEVFEGFRPFRYSHLVNPSDLEKPYLVRRNVYDFEFPFAFLELEKRFNTTKNVDQIEETDQLNEDIRESFKTFIAINLGTKRLTCKVPGWGLSVTRNIEGVRRLVYQKVISIEGWACRNTYCTNEISTCTKYPNEKAVDVACFKSLQYGDVCELDEGAGLYCPDYHGGVIALVASSLDCGVSGTPPVYYLVSSVRAVLRRILREPWGPQNQ</sequence>
<dbReference type="EMBL" id="WIXP02000004">
    <property type="protein sequence ID" value="KAF6212417.1"/>
    <property type="molecule type" value="Genomic_DNA"/>
</dbReference>
<organism evidence="2 3">
    <name type="scientific">Apolygus lucorum</name>
    <name type="common">Small green plant bug</name>
    <name type="synonym">Lygocoris lucorum</name>
    <dbReference type="NCBI Taxonomy" id="248454"/>
    <lineage>
        <taxon>Eukaryota</taxon>
        <taxon>Metazoa</taxon>
        <taxon>Ecdysozoa</taxon>
        <taxon>Arthropoda</taxon>
        <taxon>Hexapoda</taxon>
        <taxon>Insecta</taxon>
        <taxon>Pterygota</taxon>
        <taxon>Neoptera</taxon>
        <taxon>Paraneoptera</taxon>
        <taxon>Hemiptera</taxon>
        <taxon>Heteroptera</taxon>
        <taxon>Panheteroptera</taxon>
        <taxon>Cimicomorpha</taxon>
        <taxon>Miridae</taxon>
        <taxon>Mirini</taxon>
        <taxon>Apolygus</taxon>
    </lineage>
</organism>
<dbReference type="GO" id="GO:0004252">
    <property type="term" value="F:serine-type endopeptidase activity"/>
    <property type="evidence" value="ECO:0007669"/>
    <property type="project" value="InterPro"/>
</dbReference>
<protein>
    <recommendedName>
        <fullName evidence="1">Peptidase S1 domain-containing protein</fullName>
    </recommendedName>
</protein>
<gene>
    <name evidence="2" type="ORF">GE061_012940</name>
</gene>
<dbReference type="InterPro" id="IPR001254">
    <property type="entry name" value="Trypsin_dom"/>
</dbReference>
<dbReference type="AlphaFoldDB" id="A0A8S9XU05"/>
<proteinExistence type="predicted"/>
<dbReference type="SUPFAM" id="SSF50494">
    <property type="entry name" value="Trypsin-like serine proteases"/>
    <property type="match status" value="1"/>
</dbReference>
<dbReference type="GO" id="GO:0006508">
    <property type="term" value="P:proteolysis"/>
    <property type="evidence" value="ECO:0007669"/>
    <property type="project" value="InterPro"/>
</dbReference>
<dbReference type="Proteomes" id="UP000466442">
    <property type="component" value="Unassembled WGS sequence"/>
</dbReference>
<accession>A0A8S9XU05</accession>